<feature type="region of interest" description="Disordered" evidence="1">
    <location>
        <begin position="167"/>
        <end position="187"/>
    </location>
</feature>
<dbReference type="PANTHER" id="PTHR47331">
    <property type="entry name" value="PHD-TYPE DOMAIN-CONTAINING PROTEIN"/>
    <property type="match status" value="1"/>
</dbReference>
<feature type="compositionally biased region" description="Low complexity" evidence="1">
    <location>
        <begin position="176"/>
        <end position="187"/>
    </location>
</feature>
<sequence>AQVSIIKVNRSVYSPVFDLWGNPQHNGPTSRDKELSSRFKANPEESTLETREVDWWIAVSTAGNKHAVCGLASSGIDKIEKPKVVVSGREGTRRNVASASRATADRETYRETWRQWRRLMVKRLGTLIEIESRLNKIDSVLSEFDEYQRAIELSLLSDNEEKSLENHKSEKLECLSQRSNSQVSPSSSVGSVVALTSKPRLPPIPIPKFSGALENWLEFRDTFIQSMIHRNNSLGDVEKFHFLRSALEGNAKEVIQGLEFSAENYQSAWELLCERFNNPVSLVNNHLKAFFELQAMEKESAADLRRLLDSMVKHLRAIQNFGQSIETWDIIIKFVIRGKLDWKTRREWDEIKPRDKQPTLDEFKKFLVSRLALLQDVQNDKSDKTNSLKLKSHKSFVMTTLGCSYCKKDHFISDCEKFLKLNTHSKYVQAKKLKLCLNCLKKVKSAMPGHVLSVEQSITHCYIMKNSHQVVRERDSTEGVSTNEPSTSTGGSGEMSVVRTMFCGNGEVLLSTALVQVLDCTGQVFICRALLDNGSQSNLVTAKLCQRLQLGQQPVEISIIGVNQVVSEIKEKCLVKIRSLQTGYEDEVSCLVVPQISEAIPSHNADSGFSKKGQIDILLGADVFYEILCGEQIKLGKNLPGLQKTRLGWVVSGSVVSNRSPSVTRCNFSSNCDVQQQLEKFWAIEEPPSLECSWSEEDKQCERIFVQTTKRNAEGRFIVQIPLLDSPSKLGDSRTVALKRFLSLEKRLSRNPQLKERYIEFMEEYKSMGHMSLVPPSARDERVEYFLPHHGVLNENSLTTKLRVVFNGSFSTDTGVSINDLQYNGPTIQDDLMSILLRFREYNIVVCADISKMYRMKAKGHCKKIFWRSSPEEEIAEYTLNTVTYGTKSAPFLAIRCLNQLGVGNMESYPNAANVIIHDFYVDDMLSGATTAAEAVQLSKEVNSILKSGCFELRKWVSNDPQVLEQISSDCASSDRIVFGEKDKNKTLGVLWCFKLDVLMYRIDFSSKENKISKRSMLSDISRIFDPLGLLGPCVIIAKILLQKLWLQKIDWDEVLPANIHSQWFDLKKQFESLNHLKIPRHVLCCYPTEVEIHAFSDASMDSYGSCVYVRSVDVNGTIIVRLMCSKVKVAPLKVLTIPRLELCGALLMVASWFPFKRFSSLSRLKHTIGYCLRFIQNCRTPTNRMSGPLSAVELETSMKCLVKLSQAESFSKEILELQGNRQVQLKALQSLNTFLDAEGFLRVGGRLQLSDLDYAKKHPLLLSSKHHFTYLLFEEEHKRLLHAGPSRVSAIILGPDRLSRVAMIKIKNGEIKRSLSKLCPLPIEPDRQPRTCHDRWEREIDTIENIPVSIWLEFRAAWTSLNVSKTRRDRLIGLCPVSEANALYLSPDIKVSQYMIRMGERGREGIQWLQILLGISENMRDRLMKLGTVNEANELYLSPYIRVSSLSFVGARGYLVVTFTVI</sequence>
<feature type="region of interest" description="Disordered" evidence="1">
    <location>
        <begin position="473"/>
        <end position="493"/>
    </location>
</feature>
<dbReference type="Proteomes" id="UP001162164">
    <property type="component" value="Unassembled WGS sequence"/>
</dbReference>
<evidence type="ECO:0000313" key="2">
    <source>
        <dbReference type="EMBL" id="KAJ8980871.1"/>
    </source>
</evidence>
<evidence type="ECO:0000313" key="3">
    <source>
        <dbReference type="Proteomes" id="UP001162164"/>
    </source>
</evidence>
<organism evidence="2 3">
    <name type="scientific">Molorchus minor</name>
    <dbReference type="NCBI Taxonomy" id="1323400"/>
    <lineage>
        <taxon>Eukaryota</taxon>
        <taxon>Metazoa</taxon>
        <taxon>Ecdysozoa</taxon>
        <taxon>Arthropoda</taxon>
        <taxon>Hexapoda</taxon>
        <taxon>Insecta</taxon>
        <taxon>Pterygota</taxon>
        <taxon>Neoptera</taxon>
        <taxon>Endopterygota</taxon>
        <taxon>Coleoptera</taxon>
        <taxon>Polyphaga</taxon>
        <taxon>Cucujiformia</taxon>
        <taxon>Chrysomeloidea</taxon>
        <taxon>Cerambycidae</taxon>
        <taxon>Lamiinae</taxon>
        <taxon>Monochamini</taxon>
        <taxon>Molorchus</taxon>
    </lineage>
</organism>
<evidence type="ECO:0000256" key="1">
    <source>
        <dbReference type="SAM" id="MobiDB-lite"/>
    </source>
</evidence>
<dbReference type="EMBL" id="JAPWTJ010000226">
    <property type="protein sequence ID" value="KAJ8980871.1"/>
    <property type="molecule type" value="Genomic_DNA"/>
</dbReference>
<dbReference type="InterPro" id="IPR043502">
    <property type="entry name" value="DNA/RNA_pol_sf"/>
</dbReference>
<comment type="caution">
    <text evidence="2">The sequence shown here is derived from an EMBL/GenBank/DDBJ whole genome shotgun (WGS) entry which is preliminary data.</text>
</comment>
<dbReference type="InterPro" id="IPR008042">
    <property type="entry name" value="Retrotrans_Pao"/>
</dbReference>
<dbReference type="InterPro" id="IPR005312">
    <property type="entry name" value="DUF1759"/>
</dbReference>
<feature type="non-terminal residue" evidence="2">
    <location>
        <position position="1"/>
    </location>
</feature>
<feature type="region of interest" description="Disordered" evidence="1">
    <location>
        <begin position="20"/>
        <end position="43"/>
    </location>
</feature>
<proteinExistence type="predicted"/>
<keyword evidence="3" id="KW-1185">Reference proteome</keyword>
<feature type="compositionally biased region" description="Basic and acidic residues" evidence="1">
    <location>
        <begin position="30"/>
        <end position="43"/>
    </location>
</feature>
<accession>A0ABQ9JRH5</accession>
<dbReference type="Pfam" id="PF05380">
    <property type="entry name" value="Peptidase_A17"/>
    <property type="match status" value="1"/>
</dbReference>
<protein>
    <recommendedName>
        <fullName evidence="4">Peptidase aspartic putative domain-containing protein</fullName>
    </recommendedName>
</protein>
<name>A0ABQ9JRH5_9CUCU</name>
<feature type="compositionally biased region" description="Polar residues" evidence="1">
    <location>
        <begin position="478"/>
        <end position="489"/>
    </location>
</feature>
<reference evidence="2" key="1">
    <citation type="journal article" date="2023" name="Insect Mol. Biol.">
        <title>Genome sequencing provides insights into the evolution of gene families encoding plant cell wall-degrading enzymes in longhorned beetles.</title>
        <authorList>
            <person name="Shin N.R."/>
            <person name="Okamura Y."/>
            <person name="Kirsch R."/>
            <person name="Pauchet Y."/>
        </authorList>
    </citation>
    <scope>NUCLEOTIDE SEQUENCE</scope>
    <source>
        <strain evidence="2">MMC_N1</strain>
    </source>
</reference>
<evidence type="ECO:0008006" key="4">
    <source>
        <dbReference type="Google" id="ProtNLM"/>
    </source>
</evidence>
<dbReference type="Pfam" id="PF03564">
    <property type="entry name" value="DUF1759"/>
    <property type="match status" value="1"/>
</dbReference>
<gene>
    <name evidence="2" type="ORF">NQ317_001335</name>
</gene>
<dbReference type="SUPFAM" id="SSF56672">
    <property type="entry name" value="DNA/RNA polymerases"/>
    <property type="match status" value="1"/>
</dbReference>